<evidence type="ECO:0000313" key="1">
    <source>
        <dbReference type="EMBL" id="CDF34660.1"/>
    </source>
</evidence>
<organism evidence="1 2">
    <name type="scientific">Chondrus crispus</name>
    <name type="common">Carrageen Irish moss</name>
    <name type="synonym">Polymorpha crispa</name>
    <dbReference type="NCBI Taxonomy" id="2769"/>
    <lineage>
        <taxon>Eukaryota</taxon>
        <taxon>Rhodophyta</taxon>
        <taxon>Florideophyceae</taxon>
        <taxon>Rhodymeniophycidae</taxon>
        <taxon>Gigartinales</taxon>
        <taxon>Gigartinaceae</taxon>
        <taxon>Chondrus</taxon>
    </lineage>
</organism>
<dbReference type="Gramene" id="CDF34660">
    <property type="protein sequence ID" value="CDF34660"/>
    <property type="gene ID" value="CHC_T00003362001"/>
</dbReference>
<protein>
    <submittedName>
        <fullName evidence="1">Uncharacterized protein</fullName>
    </submittedName>
</protein>
<keyword evidence="2" id="KW-1185">Reference proteome</keyword>
<gene>
    <name evidence="1" type="ORF">CHC_T00003362001</name>
</gene>
<name>R7QB22_CHOCR</name>
<dbReference type="KEGG" id="ccp:CHC_T00003362001"/>
<dbReference type="AlphaFoldDB" id="R7QB22"/>
<evidence type="ECO:0000313" key="2">
    <source>
        <dbReference type="Proteomes" id="UP000012073"/>
    </source>
</evidence>
<dbReference type="GeneID" id="17322194"/>
<dbReference type="EMBL" id="HG001704">
    <property type="protein sequence ID" value="CDF34660.1"/>
    <property type="molecule type" value="Genomic_DNA"/>
</dbReference>
<proteinExistence type="predicted"/>
<accession>R7QB22</accession>
<dbReference type="RefSeq" id="XP_005714479.1">
    <property type="nucleotide sequence ID" value="XM_005714422.1"/>
</dbReference>
<sequence length="45" mass="5259">MIIAKPHRRGLEFIEQTVKGSIKNERLWGNLCLGRSKVTIKYVFK</sequence>
<dbReference type="Proteomes" id="UP000012073">
    <property type="component" value="Unassembled WGS sequence"/>
</dbReference>
<reference evidence="2" key="1">
    <citation type="journal article" date="2013" name="Proc. Natl. Acad. Sci. U.S.A.">
        <title>Genome structure and metabolic features in the red seaweed Chondrus crispus shed light on evolution of the Archaeplastida.</title>
        <authorList>
            <person name="Collen J."/>
            <person name="Porcel B."/>
            <person name="Carre W."/>
            <person name="Ball S.G."/>
            <person name="Chaparro C."/>
            <person name="Tonon T."/>
            <person name="Barbeyron T."/>
            <person name="Michel G."/>
            <person name="Noel B."/>
            <person name="Valentin K."/>
            <person name="Elias M."/>
            <person name="Artiguenave F."/>
            <person name="Arun A."/>
            <person name="Aury J.M."/>
            <person name="Barbosa-Neto J.F."/>
            <person name="Bothwell J.H."/>
            <person name="Bouget F.Y."/>
            <person name="Brillet L."/>
            <person name="Cabello-Hurtado F."/>
            <person name="Capella-Gutierrez S."/>
            <person name="Charrier B."/>
            <person name="Cladiere L."/>
            <person name="Cock J.M."/>
            <person name="Coelho S.M."/>
            <person name="Colleoni C."/>
            <person name="Czjzek M."/>
            <person name="Da Silva C."/>
            <person name="Delage L."/>
            <person name="Denoeud F."/>
            <person name="Deschamps P."/>
            <person name="Dittami S.M."/>
            <person name="Gabaldon T."/>
            <person name="Gachon C.M."/>
            <person name="Groisillier A."/>
            <person name="Herve C."/>
            <person name="Jabbari K."/>
            <person name="Katinka M."/>
            <person name="Kloareg B."/>
            <person name="Kowalczyk N."/>
            <person name="Labadie K."/>
            <person name="Leblanc C."/>
            <person name="Lopez P.J."/>
            <person name="McLachlan D.H."/>
            <person name="Meslet-Cladiere L."/>
            <person name="Moustafa A."/>
            <person name="Nehr Z."/>
            <person name="Nyvall Collen P."/>
            <person name="Panaud O."/>
            <person name="Partensky F."/>
            <person name="Poulain J."/>
            <person name="Rensing S.A."/>
            <person name="Rousvoal S."/>
            <person name="Samson G."/>
            <person name="Symeonidi A."/>
            <person name="Weissenbach J."/>
            <person name="Zambounis A."/>
            <person name="Wincker P."/>
            <person name="Boyen C."/>
        </authorList>
    </citation>
    <scope>NUCLEOTIDE SEQUENCE [LARGE SCALE GENOMIC DNA]</scope>
    <source>
        <strain evidence="2">cv. Stackhouse</strain>
    </source>
</reference>